<dbReference type="InterPro" id="IPR036188">
    <property type="entry name" value="FAD/NAD-bd_sf"/>
</dbReference>
<dbReference type="KEGG" id="afm:AFUA_4G10720"/>
<dbReference type="HOGENOM" id="CLU_028123_2_1_1"/>
<dbReference type="STRING" id="330879.Q4WPW7"/>
<dbReference type="InParanoid" id="Q4WPW7"/>
<keyword evidence="4" id="KW-1185">Reference proteome</keyword>
<dbReference type="VEuPathDB" id="FungiDB:Afu4g10720"/>
<accession>Q4WPW7</accession>
<dbReference type="OrthoDB" id="5977668at2759"/>
<feature type="transmembrane region" description="Helical" evidence="1">
    <location>
        <begin position="34"/>
        <end position="53"/>
    </location>
</feature>
<sequence length="423" mass="47053">MLDGRIKAVPFEHAGNKVTVNTVPPVFNATASPLALIPLQPTLFHCFAIWGFSRPQRSSPLEHQMVLRLINGLGVYLGTLYVAHGFYASLEHGGYLLVDGHQSERLAQHEAGIRHYFASLLPAKAFVRCLLDHSILCLRPKSLIWQRINDGARQLILVMARAFPSHRVHVKTRVTGVSQSTEERFVLSTSDGQKAQFDHLIFAISADGIQHILGVTPTIGETEILQKLRTARHIMFFAFGSIYPPDITPRTCLTCVMNEGQNLSIQHFDLVLITLDPFAPPHPLLVAEVWEFTDLGICTDTLQVLSSLPAIQSKRELSFCFSWTGHGVLEDAVTSGLTVAVEHLDAKVPFAFEHHPDISDVTELPQLHLSLADHLIRTLLSLFRVYVLVIEISLILLGALRGSLKNRMCLPRSERPFVLVELG</sequence>
<dbReference type="SUPFAM" id="SSF51905">
    <property type="entry name" value="FAD/NAD(P)-binding domain"/>
    <property type="match status" value="1"/>
</dbReference>
<keyword evidence="1" id="KW-0472">Membrane</keyword>
<organism evidence="3 4">
    <name type="scientific">Aspergillus fumigatus (strain ATCC MYA-4609 / CBS 101355 / FGSC A1100 / Af293)</name>
    <name type="common">Neosartorya fumigata</name>
    <dbReference type="NCBI Taxonomy" id="330879"/>
    <lineage>
        <taxon>Eukaryota</taxon>
        <taxon>Fungi</taxon>
        <taxon>Dikarya</taxon>
        <taxon>Ascomycota</taxon>
        <taxon>Pezizomycotina</taxon>
        <taxon>Eurotiomycetes</taxon>
        <taxon>Eurotiomycetidae</taxon>
        <taxon>Eurotiales</taxon>
        <taxon>Aspergillaceae</taxon>
        <taxon>Aspergillus</taxon>
        <taxon>Aspergillus subgen. Fumigati</taxon>
    </lineage>
</organism>
<keyword evidence="1" id="KW-0812">Transmembrane</keyword>
<dbReference type="RefSeq" id="XP_751755.1">
    <property type="nucleotide sequence ID" value="XM_746662.1"/>
</dbReference>
<evidence type="ECO:0000313" key="3">
    <source>
        <dbReference type="EMBL" id="EAL89717.1"/>
    </source>
</evidence>
<feature type="transmembrane region" description="Helical" evidence="1">
    <location>
        <begin position="65"/>
        <end position="87"/>
    </location>
</feature>
<feature type="domain" description="Amine oxidase" evidence="2">
    <location>
        <begin position="149"/>
        <end position="216"/>
    </location>
</feature>
<keyword evidence="1" id="KW-1133">Transmembrane helix</keyword>
<gene>
    <name evidence="3" type="ORF">AFUA_4G10720</name>
</gene>
<comment type="caution">
    <text evidence="3">The sequence shown here is derived from an EMBL/GenBank/DDBJ whole genome shotgun (WGS) entry which is preliminary data.</text>
</comment>
<name>Q4WPW7_ASPFU</name>
<dbReference type="GO" id="GO:0016491">
    <property type="term" value="F:oxidoreductase activity"/>
    <property type="evidence" value="ECO:0000318"/>
    <property type="project" value="GO_Central"/>
</dbReference>
<evidence type="ECO:0000259" key="2">
    <source>
        <dbReference type="Pfam" id="PF01593"/>
    </source>
</evidence>
<evidence type="ECO:0000256" key="1">
    <source>
        <dbReference type="SAM" id="Phobius"/>
    </source>
</evidence>
<evidence type="ECO:0000313" key="4">
    <source>
        <dbReference type="Proteomes" id="UP000002530"/>
    </source>
</evidence>
<protein>
    <recommendedName>
        <fullName evidence="2">Amine oxidase domain-containing protein</fullName>
    </recommendedName>
</protein>
<dbReference type="EMBL" id="AAHF01000005">
    <property type="protein sequence ID" value="EAL89717.1"/>
    <property type="molecule type" value="Genomic_DNA"/>
</dbReference>
<dbReference type="InterPro" id="IPR002937">
    <property type="entry name" value="Amino_oxidase"/>
</dbReference>
<dbReference type="AlphaFoldDB" id="Q4WPW7"/>
<dbReference type="Proteomes" id="UP000002530">
    <property type="component" value="Unassembled WGS sequence"/>
</dbReference>
<dbReference type="Pfam" id="PF01593">
    <property type="entry name" value="Amino_oxidase"/>
    <property type="match status" value="1"/>
</dbReference>
<reference evidence="3 4" key="1">
    <citation type="journal article" date="2005" name="Nature">
        <title>Genomic sequence of the pathogenic and allergenic filamentous fungus Aspergillus fumigatus.</title>
        <authorList>
            <person name="Nierman W.C."/>
            <person name="Pain A."/>
            <person name="Anderson M.J."/>
            <person name="Wortman J.R."/>
            <person name="Kim H.S."/>
            <person name="Arroyo J."/>
            <person name="Berriman M."/>
            <person name="Abe K."/>
            <person name="Archer D.B."/>
            <person name="Bermejo C."/>
            <person name="Bennett J."/>
            <person name="Bowyer P."/>
            <person name="Chen D."/>
            <person name="Collins M."/>
            <person name="Coulsen R."/>
            <person name="Davies R."/>
            <person name="Dyer P.S."/>
            <person name="Farman M."/>
            <person name="Fedorova N."/>
            <person name="Fedorova N."/>
            <person name="Feldblyum T.V."/>
            <person name="Fischer R."/>
            <person name="Fosker N."/>
            <person name="Fraser A."/>
            <person name="Garcia J.L."/>
            <person name="Garcia M.J."/>
            <person name="Goble A."/>
            <person name="Goldman G.H."/>
            <person name="Gomi K."/>
            <person name="Griffith-Jones S."/>
            <person name="Gwilliam R."/>
            <person name="Haas B."/>
            <person name="Haas H."/>
            <person name="Harris D."/>
            <person name="Horiuchi H."/>
            <person name="Huang J."/>
            <person name="Humphray S."/>
            <person name="Jimenez J."/>
            <person name="Keller N."/>
            <person name="Khouri H."/>
            <person name="Kitamoto K."/>
            <person name="Kobayashi T."/>
            <person name="Konzack S."/>
            <person name="Kulkarni R."/>
            <person name="Kumagai T."/>
            <person name="Lafon A."/>
            <person name="Latge J.P."/>
            <person name="Li W."/>
            <person name="Lord A."/>
            <person name="Lu C."/>
            <person name="Majoros W.H."/>
            <person name="May G.S."/>
            <person name="Miller B.L."/>
            <person name="Mohamoud Y."/>
            <person name="Molina M."/>
            <person name="Monod M."/>
            <person name="Mouyna I."/>
            <person name="Mulligan S."/>
            <person name="Murphy L."/>
            <person name="O'Neil S."/>
            <person name="Paulsen I."/>
            <person name="Penalva M.A."/>
            <person name="Pertea M."/>
            <person name="Price C."/>
            <person name="Pritchard B.L."/>
            <person name="Quail M.A."/>
            <person name="Rabbinowitsch E."/>
            <person name="Rawlins N."/>
            <person name="Rajandream M.A."/>
            <person name="Reichard U."/>
            <person name="Renauld H."/>
            <person name="Robson G.D."/>
            <person name="Rodriguez de Cordoba S."/>
            <person name="Rodriguez-Pena J.M."/>
            <person name="Ronning C.M."/>
            <person name="Rutter S."/>
            <person name="Salzberg S.L."/>
            <person name="Sanchez M."/>
            <person name="Sanchez-Ferrero J.C."/>
            <person name="Saunders D."/>
            <person name="Seeger K."/>
            <person name="Squares R."/>
            <person name="Squares S."/>
            <person name="Takeuchi M."/>
            <person name="Tekaia F."/>
            <person name="Turner G."/>
            <person name="Vazquez de Aldana C.R."/>
            <person name="Weidman J."/>
            <person name="White O."/>
            <person name="Woodward J."/>
            <person name="Yu J.H."/>
            <person name="Fraser C."/>
            <person name="Galagan J.E."/>
            <person name="Asai K."/>
            <person name="Machida M."/>
            <person name="Hall N."/>
            <person name="Barrell B."/>
            <person name="Denning D.W."/>
        </authorList>
    </citation>
    <scope>NUCLEOTIDE SEQUENCE [LARGE SCALE GENOMIC DNA]</scope>
    <source>
        <strain evidence="3 4">Af293</strain>
    </source>
</reference>
<feature type="transmembrane region" description="Helical" evidence="1">
    <location>
        <begin position="379"/>
        <end position="400"/>
    </location>
</feature>
<dbReference type="GeneID" id="3509333"/>
<dbReference type="eggNOG" id="ENOG502R9NM">
    <property type="taxonomic scope" value="Eukaryota"/>
</dbReference>
<proteinExistence type="predicted"/>